<dbReference type="InterPro" id="IPR007201">
    <property type="entry name" value="Mei2-like_Rrm_C"/>
</dbReference>
<reference evidence="7 8" key="1">
    <citation type="journal article" date="2020" name="Mol. Plant">
        <title>The Chromosome-Based Rubber Tree Genome Provides New Insights into Spurge Genome Evolution and Rubber Biosynthesis.</title>
        <authorList>
            <person name="Liu J."/>
            <person name="Shi C."/>
            <person name="Shi C.C."/>
            <person name="Li W."/>
            <person name="Zhang Q.J."/>
            <person name="Zhang Y."/>
            <person name="Li K."/>
            <person name="Lu H.F."/>
            <person name="Shi C."/>
            <person name="Zhu S.T."/>
            <person name="Xiao Z.Y."/>
            <person name="Nan H."/>
            <person name="Yue Y."/>
            <person name="Zhu X.G."/>
            <person name="Wu Y."/>
            <person name="Hong X.N."/>
            <person name="Fan G.Y."/>
            <person name="Tong Y."/>
            <person name="Zhang D."/>
            <person name="Mao C.L."/>
            <person name="Liu Y.L."/>
            <person name="Hao S.J."/>
            <person name="Liu W.Q."/>
            <person name="Lv M.Q."/>
            <person name="Zhang H.B."/>
            <person name="Liu Y."/>
            <person name="Hu-Tang G.R."/>
            <person name="Wang J.P."/>
            <person name="Wang J.H."/>
            <person name="Sun Y.H."/>
            <person name="Ni S.B."/>
            <person name="Chen W.B."/>
            <person name="Zhang X.C."/>
            <person name="Jiao Y.N."/>
            <person name="Eichler E.E."/>
            <person name="Li G.H."/>
            <person name="Liu X."/>
            <person name="Gao L.Z."/>
        </authorList>
    </citation>
    <scope>NUCLEOTIDE SEQUENCE [LARGE SCALE GENOMIC DNA]</scope>
    <source>
        <strain evidence="8">cv. GT1</strain>
        <tissue evidence="7">Leaf</tissue>
    </source>
</reference>
<keyword evidence="1" id="KW-0677">Repeat</keyword>
<dbReference type="Gene3D" id="3.30.70.330">
    <property type="match status" value="2"/>
</dbReference>
<dbReference type="InterPro" id="IPR034454">
    <property type="entry name" value="MEI2-like_RRM3"/>
</dbReference>
<dbReference type="PROSITE" id="PS50102">
    <property type="entry name" value="RRM"/>
    <property type="match status" value="1"/>
</dbReference>
<dbReference type="FunFam" id="3.30.70.330:FF:000063">
    <property type="entry name" value="MEI2-like protein 5 isoform 2"/>
    <property type="match status" value="1"/>
</dbReference>
<dbReference type="InterPro" id="IPR000504">
    <property type="entry name" value="RRM_dom"/>
</dbReference>
<evidence type="ECO:0000313" key="7">
    <source>
        <dbReference type="EMBL" id="KAF2307414.1"/>
    </source>
</evidence>
<dbReference type="Pfam" id="PF00076">
    <property type="entry name" value="RRM_1"/>
    <property type="match status" value="1"/>
</dbReference>
<gene>
    <name evidence="7" type="ORF">GH714_026991</name>
</gene>
<dbReference type="CDD" id="cd12531">
    <property type="entry name" value="RRM3_MEI2_like"/>
    <property type="match status" value="1"/>
</dbReference>
<feature type="region of interest" description="Disordered" evidence="5">
    <location>
        <begin position="651"/>
        <end position="697"/>
    </location>
</feature>
<evidence type="ECO:0000256" key="1">
    <source>
        <dbReference type="ARBA" id="ARBA00022737"/>
    </source>
</evidence>
<evidence type="ECO:0000256" key="5">
    <source>
        <dbReference type="SAM" id="MobiDB-lite"/>
    </source>
</evidence>
<dbReference type="CDD" id="cd12524">
    <property type="entry name" value="RRM1_MEI2_like"/>
    <property type="match status" value="1"/>
</dbReference>
<dbReference type="SMART" id="SM00360">
    <property type="entry name" value="RRM"/>
    <property type="match status" value="2"/>
</dbReference>
<feature type="compositionally biased region" description="Polar residues" evidence="5">
    <location>
        <begin position="878"/>
        <end position="889"/>
    </location>
</feature>
<keyword evidence="2 4" id="KW-0694">RNA-binding</keyword>
<evidence type="ECO:0000256" key="4">
    <source>
        <dbReference type="PROSITE-ProRule" id="PRU00176"/>
    </source>
</evidence>
<name>A0A6A6M2A2_HEVBR</name>
<accession>A0A6A6M2A2</accession>
<dbReference type="Pfam" id="PF04059">
    <property type="entry name" value="RRM_2"/>
    <property type="match status" value="1"/>
</dbReference>
<dbReference type="AlphaFoldDB" id="A0A6A6M2A2"/>
<dbReference type="InterPro" id="IPR012677">
    <property type="entry name" value="Nucleotide-bd_a/b_plait_sf"/>
</dbReference>
<sequence length="889" mass="97907">MPSETKSSSTLSSSSFFSEDASFASEDQKLNHSLIKHAVGPGTTMSQSSTLLRPVVHETRSSLNVQPASCFPEGGKVDMMATQYENSLFSSSLSELFSRKLRFSSNKVTYGHSVDTVASHFEEEEPFESLEEIEAQTIGNLLPSDDDLFSGMTDKLDNINQSSVRDDMEDLDFFNSIGGLDLGDDSPAAQNDIEFHVGMSNGQIGFSSGSISGEHPFGERPSRTLFVRNINSNVEDSELRALFEQYGDIRTLYTSCKHRGFVMISYYDIRAARNAMKALQDRPLRHRKLDIHYSIPKIRETPHRRNHKFIEFYDVRAAEAALHALNRSDIAGKRIKLEPSRTGGSRRLLEHDECGPHAQQSSPPNNSSAGIPGAHLHGSTISNGMDNGTILGLPSATQAQFLKSECYHGISSSVPNNLSSLLRVESAGNQTGLAEPGRAQGQLQFDFQGTPIFHPHSLPEYHDGLTSVLHCNSPGSMAANMSPKPPERIDDRQSHRTVTDGHSVELNDGVFRSTINRSPSLPGHHYAWSNSYHPQSPGMIWPNSPSFVNGISMAHATVQLHGPPRAPPPVLNTVLPVNNHHVGSAPTVNSSLWARRHAYGGESPETSGFHPGSLGSLRISNNSLHSMELLSPTLFAHVAGNYMDLPIPPKSAGHQPHNQRSPIFPGRSQMIPMTNSFDSPSERGRSRRNEGSINQADKKQYELDLDRILQGEDNRTTLMIKNIPNKYTSKMLLAAIDEHHKGTYDFIYLPIDFKNKCNVGYAFINMIDPSQIIPFYQVFNGKKWEKFNSEKVASLAYARIQGKAALIAHFQNSSLMNEDKRCRPILFNTDGPNAGDQVPFPMGVNVRTRPGKPKNVTHEDNHQGGLPNSANREDSLNGDASSGSGKESD</sequence>
<keyword evidence="3" id="KW-0469">Meiosis</keyword>
<evidence type="ECO:0000313" key="8">
    <source>
        <dbReference type="Proteomes" id="UP000467840"/>
    </source>
</evidence>
<feature type="domain" description="RRM" evidence="6">
    <location>
        <begin position="223"/>
        <end position="296"/>
    </location>
</feature>
<feature type="region of interest" description="Disordered" evidence="5">
    <location>
        <begin position="826"/>
        <end position="889"/>
    </location>
</feature>
<organism evidence="7 8">
    <name type="scientific">Hevea brasiliensis</name>
    <name type="common">Para rubber tree</name>
    <name type="synonym">Siphonia brasiliensis</name>
    <dbReference type="NCBI Taxonomy" id="3981"/>
    <lineage>
        <taxon>Eukaryota</taxon>
        <taxon>Viridiplantae</taxon>
        <taxon>Streptophyta</taxon>
        <taxon>Embryophyta</taxon>
        <taxon>Tracheophyta</taxon>
        <taxon>Spermatophyta</taxon>
        <taxon>Magnoliopsida</taxon>
        <taxon>eudicotyledons</taxon>
        <taxon>Gunneridae</taxon>
        <taxon>Pentapetalae</taxon>
        <taxon>rosids</taxon>
        <taxon>fabids</taxon>
        <taxon>Malpighiales</taxon>
        <taxon>Euphorbiaceae</taxon>
        <taxon>Crotonoideae</taxon>
        <taxon>Micrandreae</taxon>
        <taxon>Hevea</taxon>
    </lineage>
</organism>
<protein>
    <recommendedName>
        <fullName evidence="6">RRM domain-containing protein</fullName>
    </recommendedName>
</protein>
<dbReference type="GO" id="GO:0051321">
    <property type="term" value="P:meiotic cell cycle"/>
    <property type="evidence" value="ECO:0007669"/>
    <property type="project" value="UniProtKB-KW"/>
</dbReference>
<evidence type="ECO:0000256" key="3">
    <source>
        <dbReference type="ARBA" id="ARBA00023254"/>
    </source>
</evidence>
<proteinExistence type="predicted"/>
<comment type="caution">
    <text evidence="7">The sequence shown here is derived from an EMBL/GenBank/DDBJ whole genome shotgun (WGS) entry which is preliminary data.</text>
</comment>
<dbReference type="GO" id="GO:0003723">
    <property type="term" value="F:RNA binding"/>
    <property type="evidence" value="ECO:0007669"/>
    <property type="project" value="UniProtKB-UniRule"/>
</dbReference>
<feature type="compositionally biased region" description="Basic and acidic residues" evidence="5">
    <location>
        <begin position="680"/>
        <end position="697"/>
    </location>
</feature>
<evidence type="ECO:0000256" key="2">
    <source>
        <dbReference type="ARBA" id="ARBA00022884"/>
    </source>
</evidence>
<feature type="compositionally biased region" description="Polar residues" evidence="5">
    <location>
        <begin position="358"/>
        <end position="369"/>
    </location>
</feature>
<dbReference type="SUPFAM" id="SSF54928">
    <property type="entry name" value="RNA-binding domain, RBD"/>
    <property type="match status" value="2"/>
</dbReference>
<evidence type="ECO:0000259" key="6">
    <source>
        <dbReference type="PROSITE" id="PS50102"/>
    </source>
</evidence>
<dbReference type="InterPro" id="IPR035979">
    <property type="entry name" value="RBD_domain_sf"/>
</dbReference>
<dbReference type="Proteomes" id="UP000467840">
    <property type="component" value="Chromosome 9"/>
</dbReference>
<dbReference type="InterPro" id="IPR034453">
    <property type="entry name" value="MEI2-like_RRM1"/>
</dbReference>
<keyword evidence="8" id="KW-1185">Reference proteome</keyword>
<dbReference type="EMBL" id="JAAGAX010000008">
    <property type="protein sequence ID" value="KAF2307414.1"/>
    <property type="molecule type" value="Genomic_DNA"/>
</dbReference>
<feature type="region of interest" description="Disordered" evidence="5">
    <location>
        <begin position="337"/>
        <end position="381"/>
    </location>
</feature>
<dbReference type="PANTHER" id="PTHR23189">
    <property type="entry name" value="RNA RECOGNITION MOTIF-CONTAINING"/>
    <property type="match status" value="1"/>
</dbReference>